<accession>A0ABW7GFR3</accession>
<keyword evidence="5 8" id="KW-1133">Transmembrane helix</keyword>
<reference evidence="9 10" key="1">
    <citation type="submission" date="2024-08" db="EMBL/GenBank/DDBJ databases">
        <authorList>
            <person name="Lu H."/>
        </authorList>
    </citation>
    <scope>NUCLEOTIDE SEQUENCE [LARGE SCALE GENOMIC DNA]</scope>
    <source>
        <strain evidence="9 10">DXS20W</strain>
    </source>
</reference>
<comment type="caution">
    <text evidence="9">The sequence shown here is derived from an EMBL/GenBank/DDBJ whole genome shotgun (WGS) entry which is preliminary data.</text>
</comment>
<protein>
    <recommendedName>
        <fullName evidence="11">Polysaccharide biosynthesis protein</fullName>
    </recommendedName>
</protein>
<name>A0ABW7GFR3_9BURK</name>
<feature type="region of interest" description="Disordered" evidence="7">
    <location>
        <begin position="1"/>
        <end position="27"/>
    </location>
</feature>
<organism evidence="9 10">
    <name type="scientific">Pelomonas lactea</name>
    <dbReference type="NCBI Taxonomy" id="3299030"/>
    <lineage>
        <taxon>Bacteria</taxon>
        <taxon>Pseudomonadati</taxon>
        <taxon>Pseudomonadota</taxon>
        <taxon>Betaproteobacteria</taxon>
        <taxon>Burkholderiales</taxon>
        <taxon>Sphaerotilaceae</taxon>
        <taxon>Roseateles</taxon>
    </lineage>
</organism>
<evidence type="ECO:0000313" key="10">
    <source>
        <dbReference type="Proteomes" id="UP001606302"/>
    </source>
</evidence>
<dbReference type="PANTHER" id="PTHR30250">
    <property type="entry name" value="PST FAMILY PREDICTED COLANIC ACID TRANSPORTER"/>
    <property type="match status" value="1"/>
</dbReference>
<dbReference type="RefSeq" id="WP_394509474.1">
    <property type="nucleotide sequence ID" value="NZ_JBIGHX010000001.1"/>
</dbReference>
<dbReference type="PANTHER" id="PTHR30250:SF10">
    <property type="entry name" value="LIPOPOLYSACCHARIDE BIOSYNTHESIS PROTEIN WZXC"/>
    <property type="match status" value="1"/>
</dbReference>
<keyword evidence="4 8" id="KW-0812">Transmembrane</keyword>
<comment type="similarity">
    <text evidence="2">Belongs to the polysaccharide synthase family.</text>
</comment>
<feature type="transmembrane region" description="Helical" evidence="8">
    <location>
        <begin position="373"/>
        <end position="394"/>
    </location>
</feature>
<dbReference type="EMBL" id="JBIGHX010000001">
    <property type="protein sequence ID" value="MFG6460667.1"/>
    <property type="molecule type" value="Genomic_DNA"/>
</dbReference>
<evidence type="ECO:0000256" key="4">
    <source>
        <dbReference type="ARBA" id="ARBA00022692"/>
    </source>
</evidence>
<feature type="transmembrane region" description="Helical" evidence="8">
    <location>
        <begin position="61"/>
        <end position="87"/>
    </location>
</feature>
<keyword evidence="3" id="KW-1003">Cell membrane</keyword>
<feature type="transmembrane region" description="Helical" evidence="8">
    <location>
        <begin position="401"/>
        <end position="420"/>
    </location>
</feature>
<feature type="transmembrane region" description="Helical" evidence="8">
    <location>
        <begin position="37"/>
        <end position="55"/>
    </location>
</feature>
<evidence type="ECO:0008006" key="11">
    <source>
        <dbReference type="Google" id="ProtNLM"/>
    </source>
</evidence>
<evidence type="ECO:0000256" key="2">
    <source>
        <dbReference type="ARBA" id="ARBA00007430"/>
    </source>
</evidence>
<feature type="transmembrane region" description="Helical" evidence="8">
    <location>
        <begin position="119"/>
        <end position="142"/>
    </location>
</feature>
<feature type="transmembrane region" description="Helical" evidence="8">
    <location>
        <begin position="192"/>
        <end position="213"/>
    </location>
</feature>
<feature type="transmembrane region" description="Helical" evidence="8">
    <location>
        <begin position="154"/>
        <end position="171"/>
    </location>
</feature>
<feature type="compositionally biased region" description="Pro residues" evidence="7">
    <location>
        <begin position="1"/>
        <end position="18"/>
    </location>
</feature>
<evidence type="ECO:0000256" key="7">
    <source>
        <dbReference type="SAM" id="MobiDB-lite"/>
    </source>
</evidence>
<proteinExistence type="inferred from homology"/>
<feature type="transmembrane region" description="Helical" evidence="8">
    <location>
        <begin position="289"/>
        <end position="309"/>
    </location>
</feature>
<keyword evidence="10" id="KW-1185">Reference proteome</keyword>
<feature type="transmembrane region" description="Helical" evidence="8">
    <location>
        <begin position="340"/>
        <end position="361"/>
    </location>
</feature>
<sequence length="456" mass="47688">MPAPTLSPPVPPPEPQPPARAATAPNSGDGSYLAHRAVQLLGAGAMAFGATLWLPPAEAGFYFMLLSLLGAQALLDAGSSTVLLSFVARAMRHLHWAAPDRLAGSAAAVARLGDLTRLALTWAVASSALALALVLPLALLLLRLRPEGVQIDPGGQITVCTIAALALYQLGAALPQVLEGTGRVSDVARMRALLDVLAYTAAVACLLAGNGLWAPAVLWSLRGAGQLLWSLAWTRRLLGRSRPRWLRRRLACTMAPMQGRLALSWTVGFLGLQTMVPISYALLGPALTGRIGLGLFLANGVLMLATAPVSSRAPELGRLGAQRAWRLFDDLAAQALRRSLGLALAGHTLTLLGVAAAGALFAEVAERLPEPSWLAWLALSSLASTAIQAIATALRACGREPFLAATLWGAALLPPALLIGAGGWGAPGLCLAHLLLNGGLGLPWALRLRRRFRETR</sequence>
<dbReference type="Proteomes" id="UP001606302">
    <property type="component" value="Unassembled WGS sequence"/>
</dbReference>
<gene>
    <name evidence="9" type="ORF">ACG04Q_03720</name>
</gene>
<feature type="transmembrane region" description="Helical" evidence="8">
    <location>
        <begin position="426"/>
        <end position="446"/>
    </location>
</feature>
<comment type="subcellular location">
    <subcellularLocation>
        <location evidence="1">Cell membrane</location>
        <topology evidence="1">Multi-pass membrane protein</topology>
    </subcellularLocation>
</comment>
<evidence type="ECO:0000256" key="8">
    <source>
        <dbReference type="SAM" id="Phobius"/>
    </source>
</evidence>
<evidence type="ECO:0000256" key="3">
    <source>
        <dbReference type="ARBA" id="ARBA00022475"/>
    </source>
</evidence>
<evidence type="ECO:0000256" key="6">
    <source>
        <dbReference type="ARBA" id="ARBA00023136"/>
    </source>
</evidence>
<evidence type="ECO:0000313" key="9">
    <source>
        <dbReference type="EMBL" id="MFG6460667.1"/>
    </source>
</evidence>
<evidence type="ECO:0000256" key="5">
    <source>
        <dbReference type="ARBA" id="ARBA00022989"/>
    </source>
</evidence>
<evidence type="ECO:0000256" key="1">
    <source>
        <dbReference type="ARBA" id="ARBA00004651"/>
    </source>
</evidence>
<keyword evidence="6 8" id="KW-0472">Membrane</keyword>
<dbReference type="InterPro" id="IPR050833">
    <property type="entry name" value="Poly_Biosynth_Transport"/>
</dbReference>
<feature type="transmembrane region" description="Helical" evidence="8">
    <location>
        <begin position="259"/>
        <end position="283"/>
    </location>
</feature>